<comment type="catalytic activity">
    <reaction evidence="6">
        <text>L-threonyl-[protein] + ATP = 3-O-(5'-adenylyl)-L-threonyl-[protein] + diphosphate</text>
        <dbReference type="Rhea" id="RHEA:54292"/>
        <dbReference type="Rhea" id="RHEA-COMP:11060"/>
        <dbReference type="Rhea" id="RHEA-COMP:13847"/>
        <dbReference type="ChEBI" id="CHEBI:30013"/>
        <dbReference type="ChEBI" id="CHEBI:30616"/>
        <dbReference type="ChEBI" id="CHEBI:33019"/>
        <dbReference type="ChEBI" id="CHEBI:138113"/>
        <dbReference type="EC" id="2.7.7.108"/>
    </reaction>
</comment>
<dbReference type="PROSITE" id="PS51459">
    <property type="entry name" value="FIDO"/>
    <property type="match status" value="1"/>
</dbReference>
<evidence type="ECO:0000313" key="10">
    <source>
        <dbReference type="Proteomes" id="UP000216451"/>
    </source>
</evidence>
<dbReference type="CDD" id="cd11586">
    <property type="entry name" value="VbhA_like"/>
    <property type="match status" value="1"/>
</dbReference>
<evidence type="ECO:0000259" key="8">
    <source>
        <dbReference type="PROSITE" id="PS51459"/>
    </source>
</evidence>
<protein>
    <recommendedName>
        <fullName evidence="5">protein adenylyltransferase</fullName>
        <ecNumber evidence="5">2.7.7.108</ecNumber>
    </recommendedName>
</protein>
<comment type="caution">
    <text evidence="9">The sequence shown here is derived from an EMBL/GenBank/DDBJ whole genome shotgun (WGS) entry which is preliminary data.</text>
</comment>
<keyword evidence="1" id="KW-0808">Transferase</keyword>
<dbReference type="Proteomes" id="UP000216451">
    <property type="component" value="Unassembled WGS sequence"/>
</dbReference>
<keyword evidence="2" id="KW-0548">Nucleotidyltransferase</keyword>
<dbReference type="EMBL" id="MWXA01000005">
    <property type="protein sequence ID" value="OZG66720.1"/>
    <property type="molecule type" value="Genomic_DNA"/>
</dbReference>
<feature type="domain" description="Fido" evidence="8">
    <location>
        <begin position="91"/>
        <end position="234"/>
    </location>
</feature>
<reference evidence="9 10" key="1">
    <citation type="journal article" date="2017" name="BMC Genomics">
        <title>Comparative genomic and phylogenomic analyses of the Bifidobacteriaceae family.</title>
        <authorList>
            <person name="Lugli G.A."/>
            <person name="Milani C."/>
            <person name="Turroni F."/>
            <person name="Duranti S."/>
            <person name="Mancabelli L."/>
            <person name="Mangifesta M."/>
            <person name="Ferrario C."/>
            <person name="Modesto M."/>
            <person name="Mattarelli P."/>
            <person name="Jiri K."/>
            <person name="van Sinderen D."/>
            <person name="Ventura M."/>
        </authorList>
    </citation>
    <scope>NUCLEOTIDE SEQUENCE [LARGE SCALE GENOMIC DNA]</scope>
    <source>
        <strain evidence="9 10">LMG 28769</strain>
    </source>
</reference>
<dbReference type="OrthoDB" id="9813719at2"/>
<keyword evidence="4" id="KW-0067">ATP-binding</keyword>
<comment type="catalytic activity">
    <reaction evidence="7">
        <text>L-tyrosyl-[protein] + ATP = O-(5'-adenylyl)-L-tyrosyl-[protein] + diphosphate</text>
        <dbReference type="Rhea" id="RHEA:54288"/>
        <dbReference type="Rhea" id="RHEA-COMP:10136"/>
        <dbReference type="Rhea" id="RHEA-COMP:13846"/>
        <dbReference type="ChEBI" id="CHEBI:30616"/>
        <dbReference type="ChEBI" id="CHEBI:33019"/>
        <dbReference type="ChEBI" id="CHEBI:46858"/>
        <dbReference type="ChEBI" id="CHEBI:83624"/>
        <dbReference type="EC" id="2.7.7.108"/>
    </reaction>
</comment>
<evidence type="ECO:0000256" key="5">
    <source>
        <dbReference type="ARBA" id="ARBA00034531"/>
    </source>
</evidence>
<dbReference type="InterPro" id="IPR003812">
    <property type="entry name" value="Fido"/>
</dbReference>
<gene>
    <name evidence="9" type="ORF">BAQU_0792</name>
</gene>
<dbReference type="PANTHER" id="PTHR39560">
    <property type="entry name" value="PROTEIN ADENYLYLTRANSFERASE FIC-RELATED"/>
    <property type="match status" value="1"/>
</dbReference>
<dbReference type="GO" id="GO:0005524">
    <property type="term" value="F:ATP binding"/>
    <property type="evidence" value="ECO:0007669"/>
    <property type="project" value="UniProtKB-KW"/>
</dbReference>
<dbReference type="EC" id="2.7.7.108" evidence="5"/>
<evidence type="ECO:0000256" key="1">
    <source>
        <dbReference type="ARBA" id="ARBA00022679"/>
    </source>
</evidence>
<keyword evidence="3" id="KW-0547">Nucleotide-binding</keyword>
<sequence length="256" mass="28288">MLQNRQKVFRAATIVFMTTDAERASAVAFARQNCALENITPSDKALAGARNHLEHAISVDEIASSVENPSVADSIFFNTIALGERGWKTSGDLDELREIHRHVFDGVFDDAGIIRTGNTRGKVGRAADPEAFFPANLIETGAANISTELSDKRNLRSLDRDVFVKELAHIYDELGYLHPFIGGNAITLRIFASRLAHDAGWDLDWGKIDAQTYKVAKHSAYEGNTSELESMFRSMIRPANLSRTFLIAGWEQGPAH</sequence>
<dbReference type="Gene3D" id="1.10.3290.10">
    <property type="entry name" value="Fido-like domain"/>
    <property type="match status" value="1"/>
</dbReference>
<dbReference type="Pfam" id="PF02661">
    <property type="entry name" value="Fic"/>
    <property type="match status" value="1"/>
</dbReference>
<evidence type="ECO:0000256" key="4">
    <source>
        <dbReference type="ARBA" id="ARBA00022840"/>
    </source>
</evidence>
<organism evidence="9 10">
    <name type="scientific">Bifidobacterium aquikefiri</name>
    <dbReference type="NCBI Taxonomy" id="1653207"/>
    <lineage>
        <taxon>Bacteria</taxon>
        <taxon>Bacillati</taxon>
        <taxon>Actinomycetota</taxon>
        <taxon>Actinomycetes</taxon>
        <taxon>Bifidobacteriales</taxon>
        <taxon>Bifidobacteriaceae</taxon>
        <taxon>Bifidobacterium</taxon>
    </lineage>
</organism>
<dbReference type="GO" id="GO:0051302">
    <property type="term" value="P:regulation of cell division"/>
    <property type="evidence" value="ECO:0007669"/>
    <property type="project" value="TreeGrafter"/>
</dbReference>
<evidence type="ECO:0000256" key="6">
    <source>
        <dbReference type="ARBA" id="ARBA00047939"/>
    </source>
</evidence>
<evidence type="ECO:0000256" key="3">
    <source>
        <dbReference type="ARBA" id="ARBA00022741"/>
    </source>
</evidence>
<dbReference type="InterPro" id="IPR036597">
    <property type="entry name" value="Fido-like_dom_sf"/>
</dbReference>
<dbReference type="GO" id="GO:0070733">
    <property type="term" value="F:AMPylase activity"/>
    <property type="evidence" value="ECO:0007669"/>
    <property type="project" value="UniProtKB-EC"/>
</dbReference>
<proteinExistence type="predicted"/>
<evidence type="ECO:0000256" key="2">
    <source>
        <dbReference type="ARBA" id="ARBA00022695"/>
    </source>
</evidence>
<accession>A0A261G5M2</accession>
<dbReference type="PANTHER" id="PTHR39560:SF1">
    <property type="entry name" value="PROTEIN ADENYLYLTRANSFERASE FIC-RELATED"/>
    <property type="match status" value="1"/>
</dbReference>
<dbReference type="InterPro" id="IPR033788">
    <property type="entry name" value="VbhA-like"/>
</dbReference>
<dbReference type="SUPFAM" id="SSF140931">
    <property type="entry name" value="Fic-like"/>
    <property type="match status" value="1"/>
</dbReference>
<evidence type="ECO:0000256" key="7">
    <source>
        <dbReference type="ARBA" id="ARBA00048696"/>
    </source>
</evidence>
<keyword evidence="10" id="KW-1185">Reference proteome</keyword>
<name>A0A261G5M2_9BIFI</name>
<dbReference type="AlphaFoldDB" id="A0A261G5M2"/>
<evidence type="ECO:0000313" key="9">
    <source>
        <dbReference type="EMBL" id="OZG66720.1"/>
    </source>
</evidence>